<feature type="chain" id="PRO_5046664440" evidence="2">
    <location>
        <begin position="24"/>
        <end position="86"/>
    </location>
</feature>
<feature type="compositionally biased region" description="Polar residues" evidence="1">
    <location>
        <begin position="57"/>
        <end position="68"/>
    </location>
</feature>
<evidence type="ECO:0000256" key="1">
    <source>
        <dbReference type="SAM" id="MobiDB-lite"/>
    </source>
</evidence>
<gene>
    <name evidence="3" type="ORF">PH586_05670</name>
</gene>
<dbReference type="RefSeq" id="WP_271346805.1">
    <property type="nucleotide sequence ID" value="NZ_JAQJZJ010000002.1"/>
</dbReference>
<keyword evidence="2" id="KW-0732">Signal</keyword>
<evidence type="ECO:0000313" key="4">
    <source>
        <dbReference type="Proteomes" id="UP001212042"/>
    </source>
</evidence>
<organism evidence="3 4">
    <name type="scientific">Pseudomonas aestuarii</name>
    <dbReference type="NCBI Taxonomy" id="3018340"/>
    <lineage>
        <taxon>Bacteria</taxon>
        <taxon>Pseudomonadati</taxon>
        <taxon>Pseudomonadota</taxon>
        <taxon>Gammaproteobacteria</taxon>
        <taxon>Pseudomonadales</taxon>
        <taxon>Pseudomonadaceae</taxon>
        <taxon>Pseudomonas</taxon>
    </lineage>
</organism>
<accession>A0ABT4XCD7</accession>
<proteinExistence type="predicted"/>
<dbReference type="EMBL" id="JAQJZJ010000002">
    <property type="protein sequence ID" value="MDA7085876.1"/>
    <property type="molecule type" value="Genomic_DNA"/>
</dbReference>
<keyword evidence="4" id="KW-1185">Reference proteome</keyword>
<dbReference type="Proteomes" id="UP001212042">
    <property type="component" value="Unassembled WGS sequence"/>
</dbReference>
<evidence type="ECO:0000256" key="2">
    <source>
        <dbReference type="SAM" id="SignalP"/>
    </source>
</evidence>
<protein>
    <submittedName>
        <fullName evidence="3">Uncharacterized protein</fullName>
    </submittedName>
</protein>
<comment type="caution">
    <text evidence="3">The sequence shown here is derived from an EMBL/GenBank/DDBJ whole genome shotgun (WGS) entry which is preliminary data.</text>
</comment>
<name>A0ABT4XCD7_9PSED</name>
<evidence type="ECO:0000313" key="3">
    <source>
        <dbReference type="EMBL" id="MDA7085876.1"/>
    </source>
</evidence>
<feature type="region of interest" description="Disordered" evidence="1">
    <location>
        <begin position="57"/>
        <end position="86"/>
    </location>
</feature>
<feature type="signal peptide" evidence="2">
    <location>
        <begin position="1"/>
        <end position="23"/>
    </location>
</feature>
<reference evidence="3 4" key="1">
    <citation type="submission" date="2023-01" db="EMBL/GenBank/DDBJ databases">
        <title>Pseudomonas SA3-5T sp. nov., isolated from tidal flat sediment.</title>
        <authorList>
            <person name="Kim H.S."/>
            <person name="Kim J.-S."/>
            <person name="Suh M.K."/>
            <person name="Eom M.K."/>
            <person name="Lee J.-S."/>
        </authorList>
    </citation>
    <scope>NUCLEOTIDE SEQUENCE [LARGE SCALE GENOMIC DNA]</scope>
    <source>
        <strain evidence="3 4">SA3-5</strain>
    </source>
</reference>
<sequence length="86" mass="8906">MKICPISMTAAIVLSIASQCALAGDAEITLKANVSPPPSIKYGPVITIKPKGLTESSRVVTADPSTNAAYRPAPAAKIEPEEIDSK</sequence>